<proteinExistence type="predicted"/>
<name>A0A2W5M561_9GAMM</name>
<organism evidence="7 8">
    <name type="scientific">Rhodanobacter denitrificans</name>
    <dbReference type="NCBI Taxonomy" id="666685"/>
    <lineage>
        <taxon>Bacteria</taxon>
        <taxon>Pseudomonadati</taxon>
        <taxon>Pseudomonadota</taxon>
        <taxon>Gammaproteobacteria</taxon>
        <taxon>Lysobacterales</taxon>
        <taxon>Rhodanobacteraceae</taxon>
        <taxon>Rhodanobacter</taxon>
    </lineage>
</organism>
<dbReference type="Pfam" id="PF02867">
    <property type="entry name" value="Ribonuc_red_lgC"/>
    <property type="match status" value="1"/>
</dbReference>
<dbReference type="PANTHER" id="PTHR43371">
    <property type="entry name" value="VITAMIN B12-DEPENDENT RIBONUCLEOTIDE REDUCTASE"/>
    <property type="match status" value="1"/>
</dbReference>
<dbReference type="GO" id="GO:0004748">
    <property type="term" value="F:ribonucleoside-diphosphate reductase activity, thioredoxin disulfide as acceptor"/>
    <property type="evidence" value="ECO:0007669"/>
    <property type="project" value="TreeGrafter"/>
</dbReference>
<evidence type="ECO:0000313" key="8">
    <source>
        <dbReference type="Proteomes" id="UP000249046"/>
    </source>
</evidence>
<sequence length="345" mass="36453">MQRTSPFIDPASVEAWDNWFRWRERGRLRDLDVEATWRRVVDALTASPRASTPAAAELFEACASWRLLLDERILAGAGTPEACWPDDGLVALINVPVFVRGRFGADAAIDRASLAQTARLAVTALDAAADTAVPGGARSRSLRIGLTGMADALALLGLGYGSEAGRRQAAEVARVLAQAGLEAGVRLACDRGADGGDPALPLERARLRGWPAELVRDLARYGVRYAALTAITAQPHLALLANNVSDGLDPLPDEHPPRRGAAVAHVTVSGGYALNLRRALAAPPPAAFATRAELPPDAPLAMRAAVQPWIDATIADPLAPPTPAGAAESEPMRVRPARRPLIEST</sequence>
<keyword evidence="2" id="KW-0846">Cobalamin</keyword>
<dbReference type="InterPro" id="IPR050862">
    <property type="entry name" value="RdRp_reductase_class-2"/>
</dbReference>
<accession>A0A2W5M561</accession>
<dbReference type="Proteomes" id="UP000249046">
    <property type="component" value="Unassembled WGS sequence"/>
</dbReference>
<evidence type="ECO:0000256" key="2">
    <source>
        <dbReference type="ARBA" id="ARBA00022628"/>
    </source>
</evidence>
<evidence type="ECO:0000259" key="6">
    <source>
        <dbReference type="Pfam" id="PF02867"/>
    </source>
</evidence>
<dbReference type="InterPro" id="IPR000788">
    <property type="entry name" value="RNR_lg_C"/>
</dbReference>
<feature type="domain" description="Ribonucleotide reductase large subunit C-terminal" evidence="6">
    <location>
        <begin position="91"/>
        <end position="258"/>
    </location>
</feature>
<comment type="cofactor">
    <cofactor evidence="1">
        <name>adenosylcob(III)alamin</name>
        <dbReference type="ChEBI" id="CHEBI:18408"/>
    </cofactor>
</comment>
<dbReference type="Gene3D" id="3.20.70.20">
    <property type="match status" value="1"/>
</dbReference>
<keyword evidence="4" id="KW-0170">Cobalt</keyword>
<dbReference type="SUPFAM" id="SSF51998">
    <property type="entry name" value="PFL-like glycyl radical enzymes"/>
    <property type="match status" value="1"/>
</dbReference>
<dbReference type="AlphaFoldDB" id="A0A2W5M561"/>
<keyword evidence="3" id="KW-0560">Oxidoreductase</keyword>
<feature type="region of interest" description="Disordered" evidence="5">
    <location>
        <begin position="317"/>
        <end position="345"/>
    </location>
</feature>
<evidence type="ECO:0000256" key="5">
    <source>
        <dbReference type="SAM" id="MobiDB-lite"/>
    </source>
</evidence>
<evidence type="ECO:0000313" key="7">
    <source>
        <dbReference type="EMBL" id="PZQ12533.1"/>
    </source>
</evidence>
<reference evidence="7 8" key="1">
    <citation type="submission" date="2017-08" db="EMBL/GenBank/DDBJ databases">
        <title>Infants hospitalized years apart are colonized by the same room-sourced microbial strains.</title>
        <authorList>
            <person name="Brooks B."/>
            <person name="Olm M.R."/>
            <person name="Firek B.A."/>
            <person name="Baker R."/>
            <person name="Thomas B.C."/>
            <person name="Morowitz M.J."/>
            <person name="Banfield J.F."/>
        </authorList>
    </citation>
    <scope>NUCLEOTIDE SEQUENCE [LARGE SCALE GENOMIC DNA]</scope>
    <source>
        <strain evidence="7">S2_005_003_R2_42</strain>
    </source>
</reference>
<evidence type="ECO:0000256" key="3">
    <source>
        <dbReference type="ARBA" id="ARBA00023002"/>
    </source>
</evidence>
<evidence type="ECO:0000256" key="4">
    <source>
        <dbReference type="ARBA" id="ARBA00023285"/>
    </source>
</evidence>
<gene>
    <name evidence="7" type="ORF">DI564_12910</name>
</gene>
<dbReference type="PANTHER" id="PTHR43371:SF1">
    <property type="entry name" value="RIBONUCLEOSIDE-DIPHOSPHATE REDUCTASE"/>
    <property type="match status" value="1"/>
</dbReference>
<evidence type="ECO:0000256" key="1">
    <source>
        <dbReference type="ARBA" id="ARBA00001922"/>
    </source>
</evidence>
<comment type="caution">
    <text evidence="7">The sequence shown here is derived from an EMBL/GenBank/DDBJ whole genome shotgun (WGS) entry which is preliminary data.</text>
</comment>
<dbReference type="EMBL" id="QFPO01000012">
    <property type="protein sequence ID" value="PZQ12533.1"/>
    <property type="molecule type" value="Genomic_DNA"/>
</dbReference>
<dbReference type="GO" id="GO:0031419">
    <property type="term" value="F:cobalamin binding"/>
    <property type="evidence" value="ECO:0007669"/>
    <property type="project" value="UniProtKB-KW"/>
</dbReference>
<protein>
    <recommendedName>
        <fullName evidence="6">Ribonucleotide reductase large subunit C-terminal domain-containing protein</fullName>
    </recommendedName>
</protein>